<feature type="signal peptide" evidence="1">
    <location>
        <begin position="1"/>
        <end position="22"/>
    </location>
</feature>
<name>S3US01_9LEPT</name>
<dbReference type="OrthoDB" id="328505at2"/>
<dbReference type="Proteomes" id="UP000014540">
    <property type="component" value="Unassembled WGS sequence"/>
</dbReference>
<proteinExistence type="predicted"/>
<keyword evidence="1" id="KW-0732">Signal</keyword>
<dbReference type="EMBL" id="AKWZ02000010">
    <property type="protein sequence ID" value="EPG73191.1"/>
    <property type="molecule type" value="Genomic_DNA"/>
</dbReference>
<dbReference type="AlphaFoldDB" id="S3US01"/>
<evidence type="ECO:0000313" key="2">
    <source>
        <dbReference type="EMBL" id="EPG73191.1"/>
    </source>
</evidence>
<dbReference type="STRING" id="1193011.LEP1GSC058_3477"/>
<reference evidence="2" key="1">
    <citation type="submission" date="2013-04" db="EMBL/GenBank/DDBJ databases">
        <authorList>
            <person name="Harkins D.M."/>
            <person name="Durkin A.S."/>
            <person name="Selengut J.D."/>
            <person name="Sanka R."/>
            <person name="DePew J."/>
            <person name="Purushe J."/>
            <person name="Ahmed A."/>
            <person name="van der Linden H."/>
            <person name="Goris M.G.A."/>
            <person name="Hartskeerl R.A."/>
            <person name="Vinetz J.M."/>
            <person name="Sutton G.G."/>
            <person name="Nelson W.C."/>
            <person name="Fouts D.E."/>
        </authorList>
    </citation>
    <scope>NUCLEOTIDE SEQUENCE [LARGE SCALE GENOMIC DNA]</scope>
    <source>
        <strain evidence="2">BUT 6</strain>
    </source>
</reference>
<evidence type="ECO:0000256" key="1">
    <source>
        <dbReference type="SAM" id="SignalP"/>
    </source>
</evidence>
<organism evidence="2 3">
    <name type="scientific">Leptospira fainei serovar Hurstbridge str. BUT 6</name>
    <dbReference type="NCBI Taxonomy" id="1193011"/>
    <lineage>
        <taxon>Bacteria</taxon>
        <taxon>Pseudomonadati</taxon>
        <taxon>Spirochaetota</taxon>
        <taxon>Spirochaetia</taxon>
        <taxon>Leptospirales</taxon>
        <taxon>Leptospiraceae</taxon>
        <taxon>Leptospira</taxon>
    </lineage>
</organism>
<gene>
    <name evidence="2" type="ORF">LEP1GSC058_3477</name>
</gene>
<accession>S3US01</accession>
<keyword evidence="3" id="KW-1185">Reference proteome</keyword>
<sequence>MRSRFIIHFVFLAFLPVHFATALIPTKPQKEEKERTERNRTTKSHDKVSCCELDDSSQGDLRLVRICLTRNRTRFIFKFNSPSSGSCAILSNVTFRDASGKVYESISTDGIPDCNSQKRWIVEEFIWNFERMNPKSKSFDLFEKEVAGLSAWNWKEISLEKCNLE</sequence>
<dbReference type="RefSeq" id="WP_016549680.1">
    <property type="nucleotide sequence ID" value="NZ_AKWZ02000010.1"/>
</dbReference>
<protein>
    <recommendedName>
        <fullName evidence="4">Lipoprotein</fullName>
    </recommendedName>
</protein>
<evidence type="ECO:0008006" key="4">
    <source>
        <dbReference type="Google" id="ProtNLM"/>
    </source>
</evidence>
<comment type="caution">
    <text evidence="2">The sequence shown here is derived from an EMBL/GenBank/DDBJ whole genome shotgun (WGS) entry which is preliminary data.</text>
</comment>
<evidence type="ECO:0000313" key="3">
    <source>
        <dbReference type="Proteomes" id="UP000014540"/>
    </source>
</evidence>
<feature type="chain" id="PRO_5004513106" description="Lipoprotein" evidence="1">
    <location>
        <begin position="23"/>
        <end position="165"/>
    </location>
</feature>